<evidence type="ECO:0000313" key="2">
    <source>
        <dbReference type="Proteomes" id="UP000752292"/>
    </source>
</evidence>
<protein>
    <submittedName>
        <fullName evidence="1">DUF488 domain-containing protein</fullName>
    </submittedName>
</protein>
<organism evidence="1 2">
    <name type="scientific">Tectimicrobiota bacterium</name>
    <dbReference type="NCBI Taxonomy" id="2528274"/>
    <lineage>
        <taxon>Bacteria</taxon>
        <taxon>Pseudomonadati</taxon>
        <taxon>Nitrospinota/Tectimicrobiota group</taxon>
        <taxon>Candidatus Tectimicrobiota</taxon>
    </lineage>
</organism>
<feature type="non-terminal residue" evidence="1">
    <location>
        <position position="1"/>
    </location>
</feature>
<gene>
    <name evidence="1" type="ORF">HY618_05465</name>
</gene>
<dbReference type="Proteomes" id="UP000752292">
    <property type="component" value="Unassembled WGS sequence"/>
</dbReference>
<accession>A0A933EAC2</accession>
<comment type="caution">
    <text evidence="1">The sequence shown here is derived from an EMBL/GenBank/DDBJ whole genome shotgun (WGS) entry which is preliminary data.</text>
</comment>
<name>A0A933EAC2_UNCTE</name>
<dbReference type="AlphaFoldDB" id="A0A933EAC2"/>
<evidence type="ECO:0000313" key="1">
    <source>
        <dbReference type="EMBL" id="MBI4251889.1"/>
    </source>
</evidence>
<dbReference type="EMBL" id="JACQRX010000237">
    <property type="protein sequence ID" value="MBI4251889.1"/>
    <property type="molecule type" value="Genomic_DNA"/>
</dbReference>
<sequence>AKRGIAYRWEGEALGGKVDWESQRKSPAFREGLERLRAQAEQAPTAILCAEENPQQCHRLGLVGAAWMERFGGGLLHIRGNGRVEAQEPPAQLGLFGQQD</sequence>
<dbReference type="Pfam" id="PF04343">
    <property type="entry name" value="DUF488"/>
    <property type="match status" value="1"/>
</dbReference>
<proteinExistence type="predicted"/>
<reference evidence="1" key="1">
    <citation type="submission" date="2020-07" db="EMBL/GenBank/DDBJ databases">
        <title>Huge and variable diversity of episymbiotic CPR bacteria and DPANN archaea in groundwater ecosystems.</title>
        <authorList>
            <person name="He C.Y."/>
            <person name="Keren R."/>
            <person name="Whittaker M."/>
            <person name="Farag I.F."/>
            <person name="Doudna J."/>
            <person name="Cate J.H.D."/>
            <person name="Banfield J.F."/>
        </authorList>
    </citation>
    <scope>NUCLEOTIDE SEQUENCE</scope>
    <source>
        <strain evidence="1">NC_groundwater_1370_Ag_S-0.2um_69_93</strain>
    </source>
</reference>
<dbReference type="InterPro" id="IPR007438">
    <property type="entry name" value="DUF488"/>
</dbReference>